<protein>
    <submittedName>
        <fullName evidence="2">Uncharacterized protein</fullName>
    </submittedName>
</protein>
<accession>U2DXF4</accession>
<comment type="caution">
    <text evidence="2">The sequence shown here is derived from an EMBL/GenBank/DDBJ whole genome shotgun (WGS) entry which is preliminary data.</text>
</comment>
<dbReference type="AlphaFoldDB" id="U2DXF4"/>
<evidence type="ECO:0000313" key="2">
    <source>
        <dbReference type="EMBL" id="ERI84536.1"/>
    </source>
</evidence>
<gene>
    <name evidence="2" type="ORF">HMPREF1981_02373</name>
</gene>
<keyword evidence="1" id="KW-1133">Transmembrane helix</keyword>
<dbReference type="PATRIC" id="fig|1321819.3.peg.2192"/>
<dbReference type="Proteomes" id="UP000016496">
    <property type="component" value="Unassembled WGS sequence"/>
</dbReference>
<name>U2DXF4_9BACE</name>
<feature type="transmembrane region" description="Helical" evidence="1">
    <location>
        <begin position="25"/>
        <end position="43"/>
    </location>
</feature>
<keyword evidence="1" id="KW-0812">Transmembrane</keyword>
<keyword evidence="1" id="KW-0472">Membrane</keyword>
<dbReference type="EMBL" id="AWSV01000123">
    <property type="protein sequence ID" value="ERI84536.1"/>
    <property type="molecule type" value="Genomic_DNA"/>
</dbReference>
<evidence type="ECO:0000256" key="1">
    <source>
        <dbReference type="SAM" id="Phobius"/>
    </source>
</evidence>
<evidence type="ECO:0000313" key="3">
    <source>
        <dbReference type="Proteomes" id="UP000016496"/>
    </source>
</evidence>
<organism evidence="2 3">
    <name type="scientific">Bacteroides pyogenes F0041</name>
    <dbReference type="NCBI Taxonomy" id="1321819"/>
    <lineage>
        <taxon>Bacteria</taxon>
        <taxon>Pseudomonadati</taxon>
        <taxon>Bacteroidota</taxon>
        <taxon>Bacteroidia</taxon>
        <taxon>Bacteroidales</taxon>
        <taxon>Bacteroidaceae</taxon>
        <taxon>Bacteroides</taxon>
    </lineage>
</organism>
<proteinExistence type="predicted"/>
<reference evidence="2 3" key="1">
    <citation type="submission" date="2013-08" db="EMBL/GenBank/DDBJ databases">
        <authorList>
            <person name="Weinstock G."/>
            <person name="Sodergren E."/>
            <person name="Wylie T."/>
            <person name="Fulton L."/>
            <person name="Fulton R."/>
            <person name="Fronick C."/>
            <person name="O'Laughlin M."/>
            <person name="Godfrey J."/>
            <person name="Miner T."/>
            <person name="Herter B."/>
            <person name="Appelbaum E."/>
            <person name="Cordes M."/>
            <person name="Lek S."/>
            <person name="Wollam A."/>
            <person name="Pepin K.H."/>
            <person name="Palsikar V.B."/>
            <person name="Mitreva M."/>
            <person name="Wilson R.K."/>
        </authorList>
    </citation>
    <scope>NUCLEOTIDE SEQUENCE [LARGE SCALE GENOMIC DNA]</scope>
    <source>
        <strain evidence="2 3">F0041</strain>
    </source>
</reference>
<sequence>MVVCPKKKVLIHKSFNSDFLFPENSLFLSFAYLCALFCLSALFEAHKIILEL</sequence>
<dbReference type="HOGENOM" id="CLU_3076907_0_0_10"/>